<protein>
    <recommendedName>
        <fullName evidence="4">Lipoprotein</fullName>
    </recommendedName>
</protein>
<comment type="caution">
    <text evidence="2">The sequence shown here is derived from an EMBL/GenBank/DDBJ whole genome shotgun (WGS) entry which is preliminary data.</text>
</comment>
<dbReference type="Proteomes" id="UP000787419">
    <property type="component" value="Unassembled WGS sequence"/>
</dbReference>
<evidence type="ECO:0000313" key="3">
    <source>
        <dbReference type="Proteomes" id="UP000787419"/>
    </source>
</evidence>
<dbReference type="AlphaFoldDB" id="A0A9D5X210"/>
<organism evidence="2 3">
    <name type="scientific">Prevotella nigrescens</name>
    <dbReference type="NCBI Taxonomy" id="28133"/>
    <lineage>
        <taxon>Bacteria</taxon>
        <taxon>Pseudomonadati</taxon>
        <taxon>Bacteroidota</taxon>
        <taxon>Bacteroidia</taxon>
        <taxon>Bacteroidales</taxon>
        <taxon>Prevotellaceae</taxon>
        <taxon>Prevotella</taxon>
    </lineage>
</organism>
<dbReference type="EMBL" id="JABZTM010000045">
    <property type="protein sequence ID" value="MBF1446786.1"/>
    <property type="molecule type" value="Genomic_DNA"/>
</dbReference>
<sequence>MNKIFCSLLTIVIALCFASCEKAILNNGKEVGKSKSKFKTISLRINEEITTSEAPLFSMYGTRGTKKKLYGINVYQKRAKSNSYSKYAYGLFDDPSKISIVLNENCLYRFECLIVEEGEDGVYLSADGYMEPFVTTNKKPTMGTNSFTKSSSVCFAFPPQGQTTITGNKQVWYPKLIKQYGTLIDFDPKTSDVVSIKVKRAVFGLHLTIVPPEDGTLEIKYFDDYQVTIKDTDPTFDHQAVYSFTQTANAIEDSYSGEFNFEIKWIRGDGTIKNETKKVVLKRNVMTTLKIVVKKPTPSSVAIEEESSEMTNENVDWTI</sequence>
<evidence type="ECO:0000313" key="2">
    <source>
        <dbReference type="EMBL" id="MBF1446786.1"/>
    </source>
</evidence>
<proteinExistence type="predicted"/>
<feature type="chain" id="PRO_5039700724" description="Lipoprotein" evidence="1">
    <location>
        <begin position="19"/>
        <end position="319"/>
    </location>
</feature>
<gene>
    <name evidence="2" type="ORF">HXN55_05295</name>
</gene>
<evidence type="ECO:0008006" key="4">
    <source>
        <dbReference type="Google" id="ProtNLM"/>
    </source>
</evidence>
<keyword evidence="1" id="KW-0732">Signal</keyword>
<accession>A0A9D5X210</accession>
<reference evidence="2" key="1">
    <citation type="submission" date="2020-04" db="EMBL/GenBank/DDBJ databases">
        <title>Deep metagenomics examines the oral microbiome during advanced dental caries in children, revealing novel taxa and co-occurrences with host molecules.</title>
        <authorList>
            <person name="Baker J.L."/>
            <person name="Morton J.T."/>
            <person name="Dinis M."/>
            <person name="Alvarez R."/>
            <person name="Tran N.C."/>
            <person name="Knight R."/>
            <person name="Edlund A."/>
        </authorList>
    </citation>
    <scope>NUCLEOTIDE SEQUENCE</scope>
    <source>
        <strain evidence="2">JCVI_32_bin.50</strain>
    </source>
</reference>
<evidence type="ECO:0000256" key="1">
    <source>
        <dbReference type="SAM" id="SignalP"/>
    </source>
</evidence>
<dbReference type="RefSeq" id="WP_278489930.1">
    <property type="nucleotide sequence ID" value="NZ_CAJZDG010000007.1"/>
</dbReference>
<name>A0A9D5X210_9BACT</name>
<feature type="signal peptide" evidence="1">
    <location>
        <begin position="1"/>
        <end position="18"/>
    </location>
</feature>